<keyword evidence="3" id="KW-1185">Reference proteome</keyword>
<feature type="region of interest" description="Disordered" evidence="1">
    <location>
        <begin position="1"/>
        <end position="21"/>
    </location>
</feature>
<accession>U4LV77</accession>
<evidence type="ECO:0000313" key="2">
    <source>
        <dbReference type="EMBL" id="CCX34347.1"/>
    </source>
</evidence>
<proteinExistence type="predicted"/>
<organism evidence="2 3">
    <name type="scientific">Pyronema omphalodes (strain CBS 100304)</name>
    <name type="common">Pyronema confluens</name>
    <dbReference type="NCBI Taxonomy" id="1076935"/>
    <lineage>
        <taxon>Eukaryota</taxon>
        <taxon>Fungi</taxon>
        <taxon>Dikarya</taxon>
        <taxon>Ascomycota</taxon>
        <taxon>Pezizomycotina</taxon>
        <taxon>Pezizomycetes</taxon>
        <taxon>Pezizales</taxon>
        <taxon>Pyronemataceae</taxon>
        <taxon>Pyronema</taxon>
    </lineage>
</organism>
<dbReference type="Proteomes" id="UP000018144">
    <property type="component" value="Unassembled WGS sequence"/>
</dbReference>
<gene>
    <name evidence="2" type="ORF">PCON_03559</name>
</gene>
<evidence type="ECO:0000256" key="1">
    <source>
        <dbReference type="SAM" id="MobiDB-lite"/>
    </source>
</evidence>
<feature type="region of interest" description="Disordered" evidence="1">
    <location>
        <begin position="75"/>
        <end position="106"/>
    </location>
</feature>
<sequence>MSPRLPARTRRNELQNDFSRSSQLQPRTVVACLDVSQLGALGPFLTAQRPGKIRCFRNSQSSSDCFEQREHRCWGTGSRTPRNRTNVSTEFQDESNKHRMFPSTPL</sequence>
<name>U4LV77_PYROM</name>
<reference evidence="2 3" key="1">
    <citation type="journal article" date="2013" name="PLoS Genet.">
        <title>The genome and development-dependent transcriptomes of Pyronema confluens: a window into fungal evolution.</title>
        <authorList>
            <person name="Traeger S."/>
            <person name="Altegoer F."/>
            <person name="Freitag M."/>
            <person name="Gabaldon T."/>
            <person name="Kempken F."/>
            <person name="Kumar A."/>
            <person name="Marcet-Houben M."/>
            <person name="Poggeler S."/>
            <person name="Stajich J.E."/>
            <person name="Nowrousian M."/>
        </authorList>
    </citation>
    <scope>NUCLEOTIDE SEQUENCE [LARGE SCALE GENOMIC DNA]</scope>
    <source>
        <strain evidence="3">CBS 100304</strain>
        <tissue evidence="2">Vegetative mycelium</tissue>
    </source>
</reference>
<dbReference type="AlphaFoldDB" id="U4LV77"/>
<feature type="compositionally biased region" description="Polar residues" evidence="1">
    <location>
        <begin position="77"/>
        <end position="90"/>
    </location>
</feature>
<dbReference type="EMBL" id="HF936526">
    <property type="protein sequence ID" value="CCX34347.1"/>
    <property type="molecule type" value="Genomic_DNA"/>
</dbReference>
<evidence type="ECO:0000313" key="3">
    <source>
        <dbReference type="Proteomes" id="UP000018144"/>
    </source>
</evidence>
<protein>
    <submittedName>
        <fullName evidence="2">Uncharacterized protein</fullName>
    </submittedName>
</protein>